<reference evidence="1" key="2">
    <citation type="submission" date="2016-06" db="EMBL/GenBank/DDBJ databases">
        <title>The genome of a short-lived fish provides insights into sex chromosome evolution and the genetic control of aging.</title>
        <authorList>
            <person name="Reichwald K."/>
            <person name="Felder M."/>
            <person name="Petzold A."/>
            <person name="Koch P."/>
            <person name="Groth M."/>
            <person name="Platzer M."/>
        </authorList>
    </citation>
    <scope>NUCLEOTIDE SEQUENCE</scope>
    <source>
        <tissue evidence="1">Brain</tissue>
    </source>
</reference>
<dbReference type="EMBL" id="HADZ01020931">
    <property type="protein sequence ID" value="SBP84872.1"/>
    <property type="molecule type" value="Transcribed_RNA"/>
</dbReference>
<organism evidence="1">
    <name type="scientific">Nothobranchius kadleci</name>
    <name type="common">African annual killifish</name>
    <dbReference type="NCBI Taxonomy" id="1051664"/>
    <lineage>
        <taxon>Eukaryota</taxon>
        <taxon>Metazoa</taxon>
        <taxon>Chordata</taxon>
        <taxon>Craniata</taxon>
        <taxon>Vertebrata</taxon>
        <taxon>Euteleostomi</taxon>
        <taxon>Actinopterygii</taxon>
        <taxon>Neopterygii</taxon>
        <taxon>Teleostei</taxon>
        <taxon>Neoteleostei</taxon>
        <taxon>Acanthomorphata</taxon>
        <taxon>Ovalentaria</taxon>
        <taxon>Atherinomorphae</taxon>
        <taxon>Cyprinodontiformes</taxon>
        <taxon>Nothobranchiidae</taxon>
        <taxon>Nothobranchius</taxon>
    </lineage>
</organism>
<name>A0A1A8CYI5_NOTKA</name>
<dbReference type="Gene3D" id="3.60.10.10">
    <property type="entry name" value="Endonuclease/exonuclease/phosphatase"/>
    <property type="match status" value="1"/>
</dbReference>
<dbReference type="AlphaFoldDB" id="A0A1A8CYI5"/>
<dbReference type="SUPFAM" id="SSF56219">
    <property type="entry name" value="DNase I-like"/>
    <property type="match status" value="1"/>
</dbReference>
<protein>
    <submittedName>
        <fullName evidence="1">Uncharacterized protein</fullName>
    </submittedName>
</protein>
<reference evidence="1" key="1">
    <citation type="submission" date="2016-05" db="EMBL/GenBank/DDBJ databases">
        <authorList>
            <person name="Lavstsen T."/>
            <person name="Jespersen J.S."/>
        </authorList>
    </citation>
    <scope>NUCLEOTIDE SEQUENCE</scope>
    <source>
        <tissue evidence="1">Brain</tissue>
    </source>
</reference>
<gene>
    <name evidence="1" type="primary">Nfu_g_1_024487</name>
</gene>
<feature type="non-terminal residue" evidence="1">
    <location>
        <position position="1"/>
    </location>
</feature>
<accession>A0A1A8CYI5</accession>
<proteinExistence type="predicted"/>
<sequence length="96" mass="10867">TFLRDGLQYRRRSVNSVLECMVVEVWTDRGVVQVVNLYNPGGTLDGLALRCLMSGGSSSVLWVRDFTVHSELWGACRTGGNSRVFEDMLDEYGLWY</sequence>
<evidence type="ECO:0000313" key="1">
    <source>
        <dbReference type="EMBL" id="SBP84872.1"/>
    </source>
</evidence>
<dbReference type="InterPro" id="IPR036691">
    <property type="entry name" value="Endo/exonu/phosph_ase_sf"/>
</dbReference>